<gene>
    <name evidence="4" type="ORF">C2E20_4536</name>
</gene>
<dbReference type="AlphaFoldDB" id="A0A2P6VDA4"/>
<name>A0A2P6VDA4_9CHLO</name>
<dbReference type="Proteomes" id="UP000239649">
    <property type="component" value="Unassembled WGS sequence"/>
</dbReference>
<feature type="domain" description="Plastid lipid-associated protein/fibrillin conserved" evidence="3">
    <location>
        <begin position="5"/>
        <end position="94"/>
    </location>
</feature>
<dbReference type="Pfam" id="PF04755">
    <property type="entry name" value="PAP_fibrillin"/>
    <property type="match status" value="2"/>
</dbReference>
<evidence type="ECO:0000259" key="3">
    <source>
        <dbReference type="Pfam" id="PF04755"/>
    </source>
</evidence>
<dbReference type="STRING" id="554055.A0A2P6VDA4"/>
<feature type="domain" description="Plastid lipid-associated protein/fibrillin conserved" evidence="3">
    <location>
        <begin position="106"/>
        <end position="134"/>
    </location>
</feature>
<dbReference type="InterPro" id="IPR006843">
    <property type="entry name" value="PAP/fibrillin_dom"/>
</dbReference>
<dbReference type="OrthoDB" id="189024at2759"/>
<evidence type="ECO:0000313" key="4">
    <source>
        <dbReference type="EMBL" id="PSC72062.1"/>
    </source>
</evidence>
<dbReference type="PANTHER" id="PTHR31906">
    <property type="entry name" value="PLASTID-LIPID-ASSOCIATED PROTEIN 4, CHLOROPLASTIC-RELATED"/>
    <property type="match status" value="1"/>
</dbReference>
<keyword evidence="2" id="KW-0934">Plastid</keyword>
<dbReference type="EMBL" id="LHPF02000011">
    <property type="protein sequence ID" value="PSC72062.1"/>
    <property type="molecule type" value="Genomic_DNA"/>
</dbReference>
<evidence type="ECO:0000256" key="2">
    <source>
        <dbReference type="ARBA" id="ARBA00022640"/>
    </source>
</evidence>
<accession>A0A2P6VDA4</accession>
<evidence type="ECO:0000313" key="5">
    <source>
        <dbReference type="Proteomes" id="UP000239649"/>
    </source>
</evidence>
<organism evidence="4 5">
    <name type="scientific">Micractinium conductrix</name>
    <dbReference type="NCBI Taxonomy" id="554055"/>
    <lineage>
        <taxon>Eukaryota</taxon>
        <taxon>Viridiplantae</taxon>
        <taxon>Chlorophyta</taxon>
        <taxon>core chlorophytes</taxon>
        <taxon>Trebouxiophyceae</taxon>
        <taxon>Chlorellales</taxon>
        <taxon>Chlorellaceae</taxon>
        <taxon>Chlorella clade</taxon>
        <taxon>Micractinium</taxon>
    </lineage>
</organism>
<comment type="subcellular location">
    <subcellularLocation>
        <location evidence="1">Plastid</location>
    </subcellularLocation>
</comment>
<comment type="caution">
    <text evidence="4">The sequence shown here is derived from an EMBL/GenBank/DDBJ whole genome shotgun (WGS) entry which is preliminary data.</text>
</comment>
<evidence type="ECO:0000256" key="1">
    <source>
        <dbReference type="ARBA" id="ARBA00004474"/>
    </source>
</evidence>
<dbReference type="GO" id="GO:0009536">
    <property type="term" value="C:plastid"/>
    <property type="evidence" value="ECO:0007669"/>
    <property type="project" value="UniProtKB-SubCell"/>
</dbReference>
<sequence length="143" mass="15817">MVACQALHACPSAQRLLRTRRYLPGQWELLYTTSDSILGKSKPALLRPAGPIYQIIDVTTLTARNKEGPPLFNEVSAELIPESSSKIKVQFKQFKILGLIPVTAPASAAGELDVTYLDEELRISRGNKGNLFVLRMNNRAIKP</sequence>
<keyword evidence="5" id="KW-1185">Reference proteome</keyword>
<proteinExistence type="predicted"/>
<reference evidence="4 5" key="1">
    <citation type="journal article" date="2018" name="Plant J.">
        <title>Genome sequences of Chlorella sorokiniana UTEX 1602 and Micractinium conductrix SAG 241.80: implications to maltose excretion by a green alga.</title>
        <authorList>
            <person name="Arriola M.B."/>
            <person name="Velmurugan N."/>
            <person name="Zhang Y."/>
            <person name="Plunkett M.H."/>
            <person name="Hondzo H."/>
            <person name="Barney B.M."/>
        </authorList>
    </citation>
    <scope>NUCLEOTIDE SEQUENCE [LARGE SCALE GENOMIC DNA]</scope>
    <source>
        <strain evidence="4 5">SAG 241.80</strain>
    </source>
</reference>
<protein>
    <submittedName>
        <fullName evidence="4">Plastid fibrillin 3</fullName>
    </submittedName>
</protein>
<dbReference type="InterPro" id="IPR039633">
    <property type="entry name" value="PAP"/>
</dbReference>